<organism evidence="6 7">
    <name type="scientific">Agromyces neolithicus</name>
    <dbReference type="NCBI Taxonomy" id="269420"/>
    <lineage>
        <taxon>Bacteria</taxon>
        <taxon>Bacillati</taxon>
        <taxon>Actinomycetota</taxon>
        <taxon>Actinomycetes</taxon>
        <taxon>Micrococcales</taxon>
        <taxon>Microbacteriaceae</taxon>
        <taxon>Agromyces</taxon>
    </lineage>
</organism>
<feature type="domain" description="UmuC" evidence="5">
    <location>
        <begin position="63"/>
        <end position="242"/>
    </location>
</feature>
<evidence type="ECO:0000313" key="6">
    <source>
        <dbReference type="EMBL" id="GAA1798217.1"/>
    </source>
</evidence>
<dbReference type="PANTHER" id="PTHR11076">
    <property type="entry name" value="DNA REPAIR POLYMERASE UMUC / TRANSFERASE FAMILY MEMBER"/>
    <property type="match status" value="1"/>
</dbReference>
<dbReference type="Proteomes" id="UP001500002">
    <property type="component" value="Unassembled WGS sequence"/>
</dbReference>
<dbReference type="InterPro" id="IPR043502">
    <property type="entry name" value="DNA/RNA_pol_sf"/>
</dbReference>
<evidence type="ECO:0000256" key="3">
    <source>
        <dbReference type="ARBA" id="ARBA00049244"/>
    </source>
</evidence>
<dbReference type="Pfam" id="PF11799">
    <property type="entry name" value="IMS_C"/>
    <property type="match status" value="1"/>
</dbReference>
<protein>
    <submittedName>
        <fullName evidence="6">DNA polymerase IV</fullName>
    </submittedName>
</protein>
<dbReference type="EMBL" id="BAAANJ010000001">
    <property type="protein sequence ID" value="GAA1798217.1"/>
    <property type="molecule type" value="Genomic_DNA"/>
</dbReference>
<dbReference type="Gene3D" id="3.30.70.270">
    <property type="match status" value="1"/>
</dbReference>
<evidence type="ECO:0000256" key="4">
    <source>
        <dbReference type="SAM" id="MobiDB-lite"/>
    </source>
</evidence>
<feature type="region of interest" description="Disordered" evidence="4">
    <location>
        <begin position="1"/>
        <end position="25"/>
    </location>
</feature>
<dbReference type="InterPro" id="IPR036775">
    <property type="entry name" value="DNA_pol_Y-fam_lit_finger_sf"/>
</dbReference>
<dbReference type="InterPro" id="IPR050116">
    <property type="entry name" value="DNA_polymerase-Y"/>
</dbReference>
<dbReference type="SUPFAM" id="SSF100879">
    <property type="entry name" value="Lesion bypass DNA polymerase (Y-family), little finger domain"/>
    <property type="match status" value="1"/>
</dbReference>
<sequence length="415" mass="45031">MELELERLDSSHQLNGRHVGPARRATSAHTGILAVRVPVGVPDADVGGSRQTGRVSQRSHAWVLHVDLDQFIAAVEVLRHPELAGRPVIVGGRGDPTERAVVSTASYEAREFGVGSGMPLRIAARKVPDAVILPVDHVAYNEASDAVMATLRAQPGAVVQVLGWDEAFVGVQTDDPEEYARALQRAVLERTRLHCSVGIGDTLVRAKVATGFGKPQGVFRLTAENWLEVMGDRPTIDLWGVGSKISRRLAAIGISTVAELAAASPDDDGLVAEFGPRMGPWYAQLGRGDGARVVDDTPWVARGHSRETTYQQNLTEPAQIEAAVRTLADQVLADVAAEGRPVVGLALKVRYAPFITKTFTKKVTETFDRDEVLARVMELVGRIEPDRPVRLLGLRAEMRMPEESREGHTPTRSGW</sequence>
<dbReference type="Gene3D" id="1.10.150.20">
    <property type="entry name" value="5' to 3' exonuclease, C-terminal subdomain"/>
    <property type="match status" value="1"/>
</dbReference>
<dbReference type="PANTHER" id="PTHR11076:SF33">
    <property type="entry name" value="DNA POLYMERASE KAPPA"/>
    <property type="match status" value="1"/>
</dbReference>
<reference evidence="6 7" key="1">
    <citation type="journal article" date="2019" name="Int. J. Syst. Evol. Microbiol.">
        <title>The Global Catalogue of Microorganisms (GCM) 10K type strain sequencing project: providing services to taxonomists for standard genome sequencing and annotation.</title>
        <authorList>
            <consortium name="The Broad Institute Genomics Platform"/>
            <consortium name="The Broad Institute Genome Sequencing Center for Infectious Disease"/>
            <person name="Wu L."/>
            <person name="Ma J."/>
        </authorList>
    </citation>
    <scope>NUCLEOTIDE SEQUENCE [LARGE SCALE GENOMIC DNA]</scope>
    <source>
        <strain evidence="6 7">JCM 14322</strain>
    </source>
</reference>
<feature type="compositionally biased region" description="Basic and acidic residues" evidence="4">
    <location>
        <begin position="1"/>
        <end position="10"/>
    </location>
</feature>
<evidence type="ECO:0000256" key="2">
    <source>
        <dbReference type="ARBA" id="ARBA00025589"/>
    </source>
</evidence>
<dbReference type="SUPFAM" id="SSF56672">
    <property type="entry name" value="DNA/RNA polymerases"/>
    <property type="match status" value="1"/>
</dbReference>
<dbReference type="Gene3D" id="3.30.1490.100">
    <property type="entry name" value="DNA polymerase, Y-family, little finger domain"/>
    <property type="match status" value="1"/>
</dbReference>
<dbReference type="Pfam" id="PF00817">
    <property type="entry name" value="IMS"/>
    <property type="match status" value="1"/>
</dbReference>
<dbReference type="InterPro" id="IPR001126">
    <property type="entry name" value="UmuC"/>
</dbReference>
<keyword evidence="7" id="KW-1185">Reference proteome</keyword>
<name>A0ABN2LSK3_9MICO</name>
<dbReference type="InterPro" id="IPR043128">
    <property type="entry name" value="Rev_trsase/Diguanyl_cyclase"/>
</dbReference>
<dbReference type="InterPro" id="IPR022880">
    <property type="entry name" value="DNApol_IV"/>
</dbReference>
<comment type="catalytic activity">
    <reaction evidence="3">
        <text>DNA(n) + a 2'-deoxyribonucleoside 5'-triphosphate = DNA(n+1) + diphosphate</text>
        <dbReference type="Rhea" id="RHEA:22508"/>
        <dbReference type="Rhea" id="RHEA-COMP:17339"/>
        <dbReference type="Rhea" id="RHEA-COMP:17340"/>
        <dbReference type="ChEBI" id="CHEBI:33019"/>
        <dbReference type="ChEBI" id="CHEBI:61560"/>
        <dbReference type="ChEBI" id="CHEBI:173112"/>
        <dbReference type="EC" id="2.7.7.7"/>
    </reaction>
</comment>
<evidence type="ECO:0000259" key="5">
    <source>
        <dbReference type="PROSITE" id="PS50173"/>
    </source>
</evidence>
<evidence type="ECO:0000313" key="7">
    <source>
        <dbReference type="Proteomes" id="UP001500002"/>
    </source>
</evidence>
<comment type="caution">
    <text evidence="6">The sequence shown here is derived from an EMBL/GenBank/DDBJ whole genome shotgun (WGS) entry which is preliminary data.</text>
</comment>
<dbReference type="CDD" id="cd03586">
    <property type="entry name" value="PolY_Pol_IV_kappa"/>
    <property type="match status" value="1"/>
</dbReference>
<evidence type="ECO:0000256" key="1">
    <source>
        <dbReference type="ARBA" id="ARBA00010945"/>
    </source>
</evidence>
<proteinExistence type="inferred from homology"/>
<comment type="function">
    <text evidence="2">Poorly processive, error-prone DNA polymerase involved in untargeted mutagenesis. Copies undamaged DNA at stalled replication forks, which arise in vivo from mismatched or misaligned primer ends. These misaligned primers can be extended by PolIV. Exhibits no 3'-5' exonuclease (proofreading) activity. May be involved in translesional synthesis, in conjunction with the beta clamp from PolIII.</text>
</comment>
<dbReference type="Gene3D" id="3.40.1170.60">
    <property type="match status" value="1"/>
</dbReference>
<dbReference type="NCBIfam" id="NF002883">
    <property type="entry name" value="PRK03352.1"/>
    <property type="match status" value="1"/>
</dbReference>
<dbReference type="InterPro" id="IPR017961">
    <property type="entry name" value="DNA_pol_Y-fam_little_finger"/>
</dbReference>
<dbReference type="PROSITE" id="PS50173">
    <property type="entry name" value="UMUC"/>
    <property type="match status" value="1"/>
</dbReference>
<accession>A0ABN2LSK3</accession>
<gene>
    <name evidence="6" type="ORF">GCM10009749_02310</name>
</gene>
<comment type="similarity">
    <text evidence="1">Belongs to the DNA polymerase type-Y family.</text>
</comment>